<feature type="compositionally biased region" description="Polar residues" evidence="8">
    <location>
        <begin position="375"/>
        <end position="387"/>
    </location>
</feature>
<feature type="region of interest" description="Disordered" evidence="8">
    <location>
        <begin position="301"/>
        <end position="401"/>
    </location>
</feature>
<evidence type="ECO:0000313" key="11">
    <source>
        <dbReference type="Proteomes" id="UP000734854"/>
    </source>
</evidence>
<feature type="region of interest" description="Disordered" evidence="8">
    <location>
        <begin position="1"/>
        <end position="37"/>
    </location>
</feature>
<evidence type="ECO:0000313" key="10">
    <source>
        <dbReference type="EMBL" id="KAG6502709.1"/>
    </source>
</evidence>
<dbReference type="SMART" id="SM00521">
    <property type="entry name" value="CBF"/>
    <property type="match status" value="1"/>
</dbReference>
<evidence type="ECO:0000256" key="9">
    <source>
        <dbReference type="SAM" id="Phobius"/>
    </source>
</evidence>
<keyword evidence="3" id="KW-0805">Transcription regulation</keyword>
<feature type="region of interest" description="Disordered" evidence="8">
    <location>
        <begin position="87"/>
        <end position="111"/>
    </location>
</feature>
<dbReference type="PRINTS" id="PR00616">
    <property type="entry name" value="CCAATSUBUNTB"/>
</dbReference>
<dbReference type="GO" id="GO:0003700">
    <property type="term" value="F:DNA-binding transcription factor activity"/>
    <property type="evidence" value="ECO:0007669"/>
    <property type="project" value="InterPro"/>
</dbReference>
<evidence type="ECO:0000256" key="6">
    <source>
        <dbReference type="ARBA" id="ARBA00023242"/>
    </source>
</evidence>
<dbReference type="AlphaFoldDB" id="A0A8J5GE45"/>
<dbReference type="EMBL" id="JACMSC010000010">
    <property type="protein sequence ID" value="KAG6502709.1"/>
    <property type="molecule type" value="Genomic_DNA"/>
</dbReference>
<comment type="caution">
    <text evidence="10">The sequence shown here is derived from an EMBL/GenBank/DDBJ whole genome shotgun (WGS) entry which is preliminary data.</text>
</comment>
<dbReference type="Gene3D" id="6.10.250.2430">
    <property type="match status" value="1"/>
</dbReference>
<dbReference type="Pfam" id="PF02045">
    <property type="entry name" value="CBFB_NFYA"/>
    <property type="match status" value="1"/>
</dbReference>
<feature type="compositionally biased region" description="Basic and acidic residues" evidence="8">
    <location>
        <begin position="11"/>
        <end position="23"/>
    </location>
</feature>
<feature type="compositionally biased region" description="Polar residues" evidence="8">
    <location>
        <begin position="1"/>
        <end position="10"/>
    </location>
</feature>
<sequence>MACELLSSTEGRSKKARKDEAGQEKLPATSKRRRREKGRRSEMICFLALSAAIFFLIPNSLSANKSHGRKKNSVAVQEAVFAPGTGDVNIQSDSHSASSPATSNNRQTQEKTREEWAATIIQTAFRAFLARRALRALKGLVRLQALVRGHAVRKQAAITLRCMQALVRVQARVRARRVRMALESQLGHQKDQEQESDESHVREIEEGWCDSVGSVEEIQAKLLKRQEAAAKRERAMAYALTHQWQAGSRKPAVPAGFEPDKNNWGWNWLERWMAVRPWENRFLDINLNDGVKLNENGAAEGKTAAGASKTLPKATGRKPISSLQSNSLNHKTIPSMSEGSGSSSTRSASLMTSSALRSGRPKQKTPEEAYGEATSRVSAIGSRSYSNPKERTSQMESQAKRLSLPNSEIGPERCSLIGPRLLRRSASQSLHRVMDRGVSAAASTEVWVCSLLWLMDAWFWFWYLACRTRRESEKRESLSWKVLFCGGKGEVEPFLLHLSPSSLVLFDVWVLGSDYNAKAFFRNHGVSQVMAPHSNLVPLLVGSQSHYGDPFGQLKPLYVNYVNGDDHVIDPRQEIPDKGWNCIPKLSIFPGPNDIWKEQKIQHQFMPLYLQSSLMDNPGALEQVCASYGLYATYEPQAMDGRVLLPMEMTTEAPIYVNAKQFHAILRRRKARAKADKEKIGKTRKPYLHESRHLHAMRRVRGCSGRFVNTKKECTPSPSAAFISSESANLNSAIGGSSSASGCEVSSVCTQELIDHDNLLARRLHPSHLHSHLSMTNGEQSDIYGKWGAAAAGTADDGCCDLLKV</sequence>
<evidence type="ECO:0008006" key="12">
    <source>
        <dbReference type="Google" id="ProtNLM"/>
    </source>
</evidence>
<proteinExistence type="inferred from homology"/>
<dbReference type="PROSITE" id="PS51152">
    <property type="entry name" value="NFYA_HAP2_2"/>
    <property type="match status" value="1"/>
</dbReference>
<feature type="compositionally biased region" description="Low complexity" evidence="8">
    <location>
        <begin position="92"/>
        <end position="103"/>
    </location>
</feature>
<dbReference type="GO" id="GO:0005516">
    <property type="term" value="F:calmodulin binding"/>
    <property type="evidence" value="ECO:0007669"/>
    <property type="project" value="UniProtKB-KW"/>
</dbReference>
<keyword evidence="9" id="KW-0472">Membrane</keyword>
<dbReference type="SMART" id="SM00015">
    <property type="entry name" value="IQ"/>
    <property type="match status" value="2"/>
</dbReference>
<evidence type="ECO:0000256" key="1">
    <source>
        <dbReference type="ARBA" id="ARBA00004123"/>
    </source>
</evidence>
<evidence type="ECO:0000256" key="7">
    <source>
        <dbReference type="ARBA" id="ARBA00024341"/>
    </source>
</evidence>
<dbReference type="PROSITE" id="PS50096">
    <property type="entry name" value="IQ"/>
    <property type="match status" value="3"/>
</dbReference>
<dbReference type="Proteomes" id="UP000734854">
    <property type="component" value="Unassembled WGS sequence"/>
</dbReference>
<keyword evidence="6" id="KW-0539">Nucleus</keyword>
<dbReference type="GO" id="GO:0003677">
    <property type="term" value="F:DNA binding"/>
    <property type="evidence" value="ECO:0007669"/>
    <property type="project" value="UniProtKB-KW"/>
</dbReference>
<comment type="subcellular location">
    <subcellularLocation>
        <location evidence="1">Nucleus</location>
    </subcellularLocation>
</comment>
<protein>
    <recommendedName>
        <fullName evidence="12">Nuclear transcription factor Y subunit</fullName>
    </recommendedName>
</protein>
<feature type="transmembrane region" description="Helical" evidence="9">
    <location>
        <begin position="43"/>
        <end position="61"/>
    </location>
</feature>
<dbReference type="CDD" id="cd23767">
    <property type="entry name" value="IQCD"/>
    <property type="match status" value="1"/>
</dbReference>
<keyword evidence="2" id="KW-0112">Calmodulin-binding</keyword>
<dbReference type="InterPro" id="IPR001289">
    <property type="entry name" value="NFYA"/>
</dbReference>
<evidence type="ECO:0000256" key="5">
    <source>
        <dbReference type="ARBA" id="ARBA00023163"/>
    </source>
</evidence>
<dbReference type="GO" id="GO:0005634">
    <property type="term" value="C:nucleus"/>
    <property type="evidence" value="ECO:0007669"/>
    <property type="project" value="UniProtKB-SubCell"/>
</dbReference>
<name>A0A8J5GE45_ZINOF</name>
<keyword evidence="9" id="KW-1133">Transmembrane helix</keyword>
<evidence type="ECO:0000256" key="2">
    <source>
        <dbReference type="ARBA" id="ARBA00022860"/>
    </source>
</evidence>
<feature type="compositionally biased region" description="Polar residues" evidence="8">
    <location>
        <begin position="321"/>
        <end position="334"/>
    </location>
</feature>
<keyword evidence="5" id="KW-0804">Transcription</keyword>
<accession>A0A8J5GE45</accession>
<gene>
    <name evidence="10" type="ORF">ZIOFF_034995</name>
</gene>
<comment type="similarity">
    <text evidence="7">Belongs to the IQD family.</text>
</comment>
<dbReference type="Pfam" id="PF00612">
    <property type="entry name" value="IQ"/>
    <property type="match status" value="1"/>
</dbReference>
<evidence type="ECO:0000256" key="8">
    <source>
        <dbReference type="SAM" id="MobiDB-lite"/>
    </source>
</evidence>
<feature type="compositionally biased region" description="Low complexity" evidence="8">
    <location>
        <begin position="335"/>
        <end position="358"/>
    </location>
</feature>
<keyword evidence="11" id="KW-1185">Reference proteome</keyword>
<dbReference type="Gene3D" id="1.20.5.190">
    <property type="match status" value="1"/>
</dbReference>
<dbReference type="PANTHER" id="PTHR32295:SF123">
    <property type="entry name" value="PROTEIN IQ-DOMAIN 5"/>
    <property type="match status" value="1"/>
</dbReference>
<dbReference type="PANTHER" id="PTHR32295">
    <property type="entry name" value="IQ-DOMAIN 5-RELATED"/>
    <property type="match status" value="1"/>
</dbReference>
<keyword evidence="9" id="KW-0812">Transmembrane</keyword>
<evidence type="ECO:0000256" key="3">
    <source>
        <dbReference type="ARBA" id="ARBA00023015"/>
    </source>
</evidence>
<dbReference type="InterPro" id="IPR000048">
    <property type="entry name" value="IQ_motif_EF-hand-BS"/>
</dbReference>
<reference evidence="10 11" key="1">
    <citation type="submission" date="2020-08" db="EMBL/GenBank/DDBJ databases">
        <title>Plant Genome Project.</title>
        <authorList>
            <person name="Zhang R.-G."/>
        </authorList>
    </citation>
    <scope>NUCLEOTIDE SEQUENCE [LARGE SCALE GENOMIC DNA]</scope>
    <source>
        <tissue evidence="10">Rhizome</tissue>
    </source>
</reference>
<organism evidence="10 11">
    <name type="scientific">Zingiber officinale</name>
    <name type="common">Ginger</name>
    <name type="synonym">Amomum zingiber</name>
    <dbReference type="NCBI Taxonomy" id="94328"/>
    <lineage>
        <taxon>Eukaryota</taxon>
        <taxon>Viridiplantae</taxon>
        <taxon>Streptophyta</taxon>
        <taxon>Embryophyta</taxon>
        <taxon>Tracheophyta</taxon>
        <taxon>Spermatophyta</taxon>
        <taxon>Magnoliopsida</taxon>
        <taxon>Liliopsida</taxon>
        <taxon>Zingiberales</taxon>
        <taxon>Zingiberaceae</taxon>
        <taxon>Zingiber</taxon>
    </lineage>
</organism>
<keyword evidence="4" id="KW-0238">DNA-binding</keyword>
<evidence type="ECO:0000256" key="4">
    <source>
        <dbReference type="ARBA" id="ARBA00023125"/>
    </source>
</evidence>